<name>X6NZP6_RETFI</name>
<dbReference type="InterPro" id="IPR050361">
    <property type="entry name" value="MPP/UQCRC_Complex"/>
</dbReference>
<dbReference type="Pfam" id="PF05193">
    <property type="entry name" value="Peptidase_M16_C"/>
    <property type="match status" value="1"/>
</dbReference>
<evidence type="ECO:0000256" key="1">
    <source>
        <dbReference type="ARBA" id="ARBA00002123"/>
    </source>
</evidence>
<dbReference type="OrthoDB" id="10251424at2759"/>
<organism evidence="4 5">
    <name type="scientific">Reticulomyxa filosa</name>
    <dbReference type="NCBI Taxonomy" id="46433"/>
    <lineage>
        <taxon>Eukaryota</taxon>
        <taxon>Sar</taxon>
        <taxon>Rhizaria</taxon>
        <taxon>Retaria</taxon>
        <taxon>Foraminifera</taxon>
        <taxon>Monothalamids</taxon>
        <taxon>Reticulomyxidae</taxon>
        <taxon>Reticulomyxa</taxon>
    </lineage>
</organism>
<dbReference type="PANTHER" id="PTHR11851:SF49">
    <property type="entry name" value="MITOCHONDRIAL-PROCESSING PEPTIDASE SUBUNIT ALPHA"/>
    <property type="match status" value="1"/>
</dbReference>
<gene>
    <name evidence="4" type="ORF">RFI_06351</name>
</gene>
<protein>
    <submittedName>
        <fullName evidence="4">Mitochondrial processing peptidase beta subunit</fullName>
    </submittedName>
</protein>
<dbReference type="GO" id="GO:0005739">
    <property type="term" value="C:mitochondrion"/>
    <property type="evidence" value="ECO:0007669"/>
    <property type="project" value="TreeGrafter"/>
</dbReference>
<dbReference type="PANTHER" id="PTHR11851">
    <property type="entry name" value="METALLOPROTEASE"/>
    <property type="match status" value="1"/>
</dbReference>
<comment type="caution">
    <text evidence="4">The sequence shown here is derived from an EMBL/GenBank/DDBJ whole genome shotgun (WGS) entry which is preliminary data.</text>
</comment>
<feature type="domain" description="Peptidase M16 C-terminal" evidence="3">
    <location>
        <begin position="14"/>
        <end position="140"/>
    </location>
</feature>
<accession>X6NZP6</accession>
<comment type="function">
    <text evidence="1">Substrate recognition and binding subunit of the essential mitochondrial processing protease (MPP), which cleaves the mitochondrial sequence off newly imported precursors proteins.</text>
</comment>
<evidence type="ECO:0000259" key="3">
    <source>
        <dbReference type="Pfam" id="PF05193"/>
    </source>
</evidence>
<dbReference type="InterPro" id="IPR007863">
    <property type="entry name" value="Peptidase_M16_C"/>
</dbReference>
<dbReference type="AlphaFoldDB" id="X6NZP6"/>
<dbReference type="Proteomes" id="UP000023152">
    <property type="component" value="Unassembled WGS sequence"/>
</dbReference>
<keyword evidence="5" id="KW-1185">Reference proteome</keyword>
<dbReference type="SUPFAM" id="SSF63411">
    <property type="entry name" value="LuxS/MPP-like metallohydrolase"/>
    <property type="match status" value="1"/>
</dbReference>
<proteinExistence type="inferred from homology"/>
<comment type="similarity">
    <text evidence="2">Belongs to the peptidase M16 family.</text>
</comment>
<evidence type="ECO:0000256" key="2">
    <source>
        <dbReference type="ARBA" id="ARBA00007261"/>
    </source>
</evidence>
<dbReference type="OMA" id="CEYDERW"/>
<reference evidence="4 5" key="1">
    <citation type="journal article" date="2013" name="Curr. Biol.">
        <title>The Genome of the Foraminiferan Reticulomyxa filosa.</title>
        <authorList>
            <person name="Glockner G."/>
            <person name="Hulsmann N."/>
            <person name="Schleicher M."/>
            <person name="Noegel A.A."/>
            <person name="Eichinger L."/>
            <person name="Gallinger C."/>
            <person name="Pawlowski J."/>
            <person name="Sierra R."/>
            <person name="Euteneuer U."/>
            <person name="Pillet L."/>
            <person name="Moustafa A."/>
            <person name="Platzer M."/>
            <person name="Groth M."/>
            <person name="Szafranski K."/>
            <person name="Schliwa M."/>
        </authorList>
    </citation>
    <scope>NUCLEOTIDE SEQUENCE [LARGE SCALE GENOMIC DNA]</scope>
</reference>
<dbReference type="GO" id="GO:0046872">
    <property type="term" value="F:metal ion binding"/>
    <property type="evidence" value="ECO:0007669"/>
    <property type="project" value="InterPro"/>
</dbReference>
<dbReference type="InterPro" id="IPR011249">
    <property type="entry name" value="Metalloenz_LuxS/M16"/>
</dbReference>
<evidence type="ECO:0000313" key="5">
    <source>
        <dbReference type="Proteomes" id="UP000023152"/>
    </source>
</evidence>
<dbReference type="Gene3D" id="3.30.830.10">
    <property type="entry name" value="Metalloenzyme, LuxS/M16 peptidase-like"/>
    <property type="match status" value="1"/>
</dbReference>
<evidence type="ECO:0000313" key="4">
    <source>
        <dbReference type="EMBL" id="ETO30772.1"/>
    </source>
</evidence>
<sequence length="208" mass="24530">MTCLKKKDASYFRGCEYDERWDDMEYCYVAYAYETCPWNHPDTYPLMFMQQMLGQWDKRYPGGRYHVNPLTAYFYGDDSRPITESYMAFNTPYTDTGLFGVYAVTHPYDLKYALEESRREVNRYGYDVNEAMLEDVRERLKATLLLSLGNTSQLMEDVGRQLLVHGRRIHPVEAIKRINDVDVNAVKVAAHRYLIDKVTSFFFVVCFF</sequence>
<dbReference type="EMBL" id="ASPP01005319">
    <property type="protein sequence ID" value="ETO30772.1"/>
    <property type="molecule type" value="Genomic_DNA"/>
</dbReference>